<comment type="caution">
    <text evidence="2">The sequence shown here is derived from an EMBL/GenBank/DDBJ whole genome shotgun (WGS) entry which is preliminary data.</text>
</comment>
<evidence type="ECO:0000256" key="1">
    <source>
        <dbReference type="SAM" id="MobiDB-lite"/>
    </source>
</evidence>
<feature type="compositionally biased region" description="Gly residues" evidence="1">
    <location>
        <begin position="13"/>
        <end position="26"/>
    </location>
</feature>
<accession>A0A7W5V4T0</accession>
<feature type="region of interest" description="Disordered" evidence="1">
    <location>
        <begin position="1"/>
        <end position="34"/>
    </location>
</feature>
<evidence type="ECO:0000313" key="3">
    <source>
        <dbReference type="Proteomes" id="UP000579945"/>
    </source>
</evidence>
<keyword evidence="3" id="KW-1185">Reference proteome</keyword>
<proteinExistence type="predicted"/>
<feature type="compositionally biased region" description="Basic residues" evidence="1">
    <location>
        <begin position="1"/>
        <end position="11"/>
    </location>
</feature>
<reference evidence="2 3" key="1">
    <citation type="submission" date="2020-08" db="EMBL/GenBank/DDBJ databases">
        <title>Sequencing the genomes of 1000 actinobacteria strains.</title>
        <authorList>
            <person name="Klenk H.-P."/>
        </authorList>
    </citation>
    <scope>NUCLEOTIDE SEQUENCE [LARGE SCALE GENOMIC DNA]</scope>
    <source>
        <strain evidence="2 3">DSM 44320</strain>
    </source>
</reference>
<dbReference type="EMBL" id="JACIBV010000001">
    <property type="protein sequence ID" value="MBB3724890.1"/>
    <property type="molecule type" value="Genomic_DNA"/>
</dbReference>
<name>A0A7W5V4T0_9ACTN</name>
<gene>
    <name evidence="2" type="ORF">FHR33_000750</name>
</gene>
<sequence length="74" mass="7664">MSTTRRPRRTSRGSGGTAGRPVGEGIGPIVARVDAPPSEPVSAFVLGKRIGLGDPSFDGRAAARLHDPTQKLVT</sequence>
<protein>
    <submittedName>
        <fullName evidence="2">Uncharacterized protein</fullName>
    </submittedName>
</protein>
<dbReference type="AlphaFoldDB" id="A0A7W5V4T0"/>
<dbReference type="Proteomes" id="UP000579945">
    <property type="component" value="Unassembled WGS sequence"/>
</dbReference>
<evidence type="ECO:0000313" key="2">
    <source>
        <dbReference type="EMBL" id="MBB3724890.1"/>
    </source>
</evidence>
<feature type="compositionally biased region" description="Basic and acidic residues" evidence="1">
    <location>
        <begin position="64"/>
        <end position="74"/>
    </location>
</feature>
<feature type="region of interest" description="Disordered" evidence="1">
    <location>
        <begin position="52"/>
        <end position="74"/>
    </location>
</feature>
<organism evidence="2 3">
    <name type="scientific">Nonomuraea dietziae</name>
    <dbReference type="NCBI Taxonomy" id="65515"/>
    <lineage>
        <taxon>Bacteria</taxon>
        <taxon>Bacillati</taxon>
        <taxon>Actinomycetota</taxon>
        <taxon>Actinomycetes</taxon>
        <taxon>Streptosporangiales</taxon>
        <taxon>Streptosporangiaceae</taxon>
        <taxon>Nonomuraea</taxon>
    </lineage>
</organism>